<gene>
    <name evidence="3" type="ORF">BJ992_001336</name>
</gene>
<dbReference type="RefSeq" id="WP_184979053.1">
    <property type="nucleotide sequence ID" value="NZ_BAAALO010000111.1"/>
</dbReference>
<keyword evidence="4" id="KW-1185">Reference proteome</keyword>
<dbReference type="SUPFAM" id="SSF55874">
    <property type="entry name" value="ATPase domain of HSP90 chaperone/DNA topoisomerase II/histidine kinase"/>
    <property type="match status" value="1"/>
</dbReference>
<evidence type="ECO:0000259" key="2">
    <source>
        <dbReference type="Pfam" id="PF13581"/>
    </source>
</evidence>
<proteinExistence type="predicted"/>
<dbReference type="InterPro" id="IPR003594">
    <property type="entry name" value="HATPase_dom"/>
</dbReference>
<dbReference type="EMBL" id="JACHIU010000001">
    <property type="protein sequence ID" value="MBB6471905.1"/>
    <property type="molecule type" value="Genomic_DNA"/>
</dbReference>
<dbReference type="Pfam" id="PF13581">
    <property type="entry name" value="HATPase_c_2"/>
    <property type="match status" value="1"/>
</dbReference>
<dbReference type="Proteomes" id="UP000555564">
    <property type="component" value="Unassembled WGS sequence"/>
</dbReference>
<keyword evidence="1" id="KW-0723">Serine/threonine-protein kinase</keyword>
<dbReference type="InterPro" id="IPR036890">
    <property type="entry name" value="HATPase_C_sf"/>
</dbReference>
<accession>A0A7X0M532</accession>
<name>A0A7X0M532_9ACTN</name>
<reference evidence="3 4" key="1">
    <citation type="submission" date="2020-08" db="EMBL/GenBank/DDBJ databases">
        <title>Sequencing the genomes of 1000 actinobacteria strains.</title>
        <authorList>
            <person name="Klenk H.-P."/>
        </authorList>
    </citation>
    <scope>NUCLEOTIDE SEQUENCE [LARGE SCALE GENOMIC DNA]</scope>
    <source>
        <strain evidence="3 4">DSM 44936</strain>
    </source>
</reference>
<dbReference type="Gene3D" id="3.30.565.10">
    <property type="entry name" value="Histidine kinase-like ATPase, C-terminal domain"/>
    <property type="match status" value="1"/>
</dbReference>
<keyword evidence="1" id="KW-0808">Transferase</keyword>
<protein>
    <submittedName>
        <fullName evidence="3">Anti-sigma regulatory factor (Ser/Thr protein kinase)</fullName>
    </submittedName>
</protein>
<evidence type="ECO:0000256" key="1">
    <source>
        <dbReference type="ARBA" id="ARBA00022527"/>
    </source>
</evidence>
<sequence length="173" mass="19212">MGTQTAPEYEGDERGERYWGRGLRGKLLGVIPLVGSPRSVARAREYVRGKLGDDHPALGDVILLVSELVTNSVVHSKSRDGGRVTLALADCHDRIHVDVVDEGGDFVPHVDLDGFAEGGRGLFLVEAISDRWGVHTDDKGRTVWFQVLYRRRDATGCDDRQASEEHSVRHRRT</sequence>
<feature type="domain" description="Histidine kinase/HSP90-like ATPase" evidence="2">
    <location>
        <begin position="37"/>
        <end position="146"/>
    </location>
</feature>
<organism evidence="3 4">
    <name type="scientific">Sphaerisporangium rubeum</name>
    <dbReference type="NCBI Taxonomy" id="321317"/>
    <lineage>
        <taxon>Bacteria</taxon>
        <taxon>Bacillati</taxon>
        <taxon>Actinomycetota</taxon>
        <taxon>Actinomycetes</taxon>
        <taxon>Streptosporangiales</taxon>
        <taxon>Streptosporangiaceae</taxon>
        <taxon>Sphaerisporangium</taxon>
    </lineage>
</organism>
<keyword evidence="1" id="KW-0418">Kinase</keyword>
<evidence type="ECO:0000313" key="3">
    <source>
        <dbReference type="EMBL" id="MBB6471905.1"/>
    </source>
</evidence>
<dbReference type="InterPro" id="IPR050267">
    <property type="entry name" value="Anti-sigma-factor_SerPK"/>
</dbReference>
<dbReference type="CDD" id="cd16936">
    <property type="entry name" value="HATPase_RsbW-like"/>
    <property type="match status" value="1"/>
</dbReference>
<dbReference type="GO" id="GO:0004674">
    <property type="term" value="F:protein serine/threonine kinase activity"/>
    <property type="evidence" value="ECO:0007669"/>
    <property type="project" value="UniProtKB-KW"/>
</dbReference>
<evidence type="ECO:0000313" key="4">
    <source>
        <dbReference type="Proteomes" id="UP000555564"/>
    </source>
</evidence>
<dbReference type="PANTHER" id="PTHR35526:SF3">
    <property type="entry name" value="ANTI-SIGMA-F FACTOR RSBW"/>
    <property type="match status" value="1"/>
</dbReference>
<dbReference type="AlphaFoldDB" id="A0A7X0M532"/>
<dbReference type="PANTHER" id="PTHR35526">
    <property type="entry name" value="ANTI-SIGMA-F FACTOR RSBW-RELATED"/>
    <property type="match status" value="1"/>
</dbReference>
<comment type="caution">
    <text evidence="3">The sequence shown here is derived from an EMBL/GenBank/DDBJ whole genome shotgun (WGS) entry which is preliminary data.</text>
</comment>